<proteinExistence type="predicted"/>
<organism evidence="1 2">
    <name type="scientific">Populus trichocarpa</name>
    <name type="common">Western balsam poplar</name>
    <name type="synonym">Populus balsamifera subsp. trichocarpa</name>
    <dbReference type="NCBI Taxonomy" id="3694"/>
    <lineage>
        <taxon>Eukaryota</taxon>
        <taxon>Viridiplantae</taxon>
        <taxon>Streptophyta</taxon>
        <taxon>Embryophyta</taxon>
        <taxon>Tracheophyta</taxon>
        <taxon>Spermatophyta</taxon>
        <taxon>Magnoliopsida</taxon>
        <taxon>eudicotyledons</taxon>
        <taxon>Gunneridae</taxon>
        <taxon>Pentapetalae</taxon>
        <taxon>rosids</taxon>
        <taxon>fabids</taxon>
        <taxon>Malpighiales</taxon>
        <taxon>Salicaceae</taxon>
        <taxon>Saliceae</taxon>
        <taxon>Populus</taxon>
    </lineage>
</organism>
<keyword evidence="2" id="KW-1185">Reference proteome</keyword>
<dbReference type="Proteomes" id="UP000006729">
    <property type="component" value="Chromosome 8"/>
</dbReference>
<protein>
    <submittedName>
        <fullName evidence="1">Uncharacterized protein</fullName>
    </submittedName>
</protein>
<evidence type="ECO:0000313" key="2">
    <source>
        <dbReference type="Proteomes" id="UP000006729"/>
    </source>
</evidence>
<dbReference type="EMBL" id="CM009297">
    <property type="protein sequence ID" value="KAI9389855.1"/>
    <property type="molecule type" value="Genomic_DNA"/>
</dbReference>
<evidence type="ECO:0000313" key="1">
    <source>
        <dbReference type="EMBL" id="KAI9389855.1"/>
    </source>
</evidence>
<sequence>MENVVNILLKSGHTTSMLLNVKDFRPHACAVQKMHIQVWTREDVLNGGFSIRYLKKHLQRLLEQGCLSEVQFYFDTRGITMESTSSCLVIEAVQNTFHNLMWLLLECTCFFFPIIHISSVFFVHRIFCRRDSHLGWPPENWSRLETQSFCVNRKRYTSCHLRCFLLLFFLDWGSCIRVKSNTSDEYSSAK</sequence>
<accession>A0ACC0SKY6</accession>
<reference evidence="1 2" key="1">
    <citation type="journal article" date="2006" name="Science">
        <title>The genome of black cottonwood, Populus trichocarpa (Torr. &amp; Gray).</title>
        <authorList>
            <person name="Tuskan G.A."/>
            <person name="Difazio S."/>
            <person name="Jansson S."/>
            <person name="Bohlmann J."/>
            <person name="Grigoriev I."/>
            <person name="Hellsten U."/>
            <person name="Putnam N."/>
            <person name="Ralph S."/>
            <person name="Rombauts S."/>
            <person name="Salamov A."/>
            <person name="Schein J."/>
            <person name="Sterck L."/>
            <person name="Aerts A."/>
            <person name="Bhalerao R.R."/>
            <person name="Bhalerao R.P."/>
            <person name="Blaudez D."/>
            <person name="Boerjan W."/>
            <person name="Brun A."/>
            <person name="Brunner A."/>
            <person name="Busov V."/>
            <person name="Campbell M."/>
            <person name="Carlson J."/>
            <person name="Chalot M."/>
            <person name="Chapman J."/>
            <person name="Chen G.L."/>
            <person name="Cooper D."/>
            <person name="Coutinho P.M."/>
            <person name="Couturier J."/>
            <person name="Covert S."/>
            <person name="Cronk Q."/>
            <person name="Cunningham R."/>
            <person name="Davis J."/>
            <person name="Degroeve S."/>
            <person name="Dejardin A."/>
            <person name="Depamphilis C."/>
            <person name="Detter J."/>
            <person name="Dirks B."/>
            <person name="Dubchak I."/>
            <person name="Duplessis S."/>
            <person name="Ehlting J."/>
            <person name="Ellis B."/>
            <person name="Gendler K."/>
            <person name="Goodstein D."/>
            <person name="Gribskov M."/>
            <person name="Grimwood J."/>
            <person name="Groover A."/>
            <person name="Gunter L."/>
            <person name="Hamberger B."/>
            <person name="Heinze B."/>
            <person name="Helariutta Y."/>
            <person name="Henrissat B."/>
            <person name="Holligan D."/>
            <person name="Holt R."/>
            <person name="Huang W."/>
            <person name="Islam-Faridi N."/>
            <person name="Jones S."/>
            <person name="Jones-Rhoades M."/>
            <person name="Jorgensen R."/>
            <person name="Joshi C."/>
            <person name="Kangasjarvi J."/>
            <person name="Karlsson J."/>
            <person name="Kelleher C."/>
            <person name="Kirkpatrick R."/>
            <person name="Kirst M."/>
            <person name="Kohler A."/>
            <person name="Kalluri U."/>
            <person name="Larimer F."/>
            <person name="Leebens-Mack J."/>
            <person name="Leple J.C."/>
            <person name="Locascio P."/>
            <person name="Lou Y."/>
            <person name="Lucas S."/>
            <person name="Martin F."/>
            <person name="Montanini B."/>
            <person name="Napoli C."/>
            <person name="Nelson D.R."/>
            <person name="Nelson C."/>
            <person name="Nieminen K."/>
            <person name="Nilsson O."/>
            <person name="Pereda V."/>
            <person name="Peter G."/>
            <person name="Philippe R."/>
            <person name="Pilate G."/>
            <person name="Poliakov A."/>
            <person name="Razumovskaya J."/>
            <person name="Richardson P."/>
            <person name="Rinaldi C."/>
            <person name="Ritland K."/>
            <person name="Rouze P."/>
            <person name="Ryaboy D."/>
            <person name="Schmutz J."/>
            <person name="Schrader J."/>
            <person name="Segerman B."/>
            <person name="Shin H."/>
            <person name="Siddiqui A."/>
            <person name="Sterky F."/>
            <person name="Terry A."/>
            <person name="Tsai C.J."/>
            <person name="Uberbacher E."/>
            <person name="Unneberg P."/>
            <person name="Vahala J."/>
            <person name="Wall K."/>
            <person name="Wessler S."/>
            <person name="Yang G."/>
            <person name="Yin T."/>
            <person name="Douglas C."/>
            <person name="Marra M."/>
            <person name="Sandberg G."/>
            <person name="Van de Peer Y."/>
            <person name="Rokhsar D."/>
        </authorList>
    </citation>
    <scope>NUCLEOTIDE SEQUENCE [LARGE SCALE GENOMIC DNA]</scope>
    <source>
        <strain evidence="2">cv. Nisqually</strain>
    </source>
</reference>
<comment type="caution">
    <text evidence="1">The sequence shown here is derived from an EMBL/GenBank/DDBJ whole genome shotgun (WGS) entry which is preliminary data.</text>
</comment>
<gene>
    <name evidence="1" type="ORF">POPTR_008G100650v4</name>
</gene>
<name>A0ACC0SKY6_POPTR</name>